<evidence type="ECO:0000256" key="1">
    <source>
        <dbReference type="ARBA" id="ARBA00001946"/>
    </source>
</evidence>
<accession>A0ABQ4EED3</accession>
<evidence type="ECO:0000256" key="10">
    <source>
        <dbReference type="PIRNR" id="PIRNR032582"/>
    </source>
</evidence>
<dbReference type="Pfam" id="PF09827">
    <property type="entry name" value="CRISPR_Cas2"/>
    <property type="match status" value="1"/>
</dbReference>
<proteinExistence type="inferred from homology"/>
<keyword evidence="3 9" id="KW-0540">Nuclease</keyword>
<name>A0ABQ4EED3_9ACTN</name>
<dbReference type="NCBIfam" id="TIGR01573">
    <property type="entry name" value="cas2"/>
    <property type="match status" value="1"/>
</dbReference>
<evidence type="ECO:0000256" key="9">
    <source>
        <dbReference type="HAMAP-Rule" id="MF_01471"/>
    </source>
</evidence>
<dbReference type="EC" id="3.1.-.-" evidence="9"/>
<dbReference type="InterPro" id="IPR019199">
    <property type="entry name" value="Virulence_VapD/CRISPR_Cas2"/>
</dbReference>
<evidence type="ECO:0000256" key="5">
    <source>
        <dbReference type="ARBA" id="ARBA00022759"/>
    </source>
</evidence>
<organism evidence="11 12">
    <name type="scientific">Plantactinospora endophytica</name>
    <dbReference type="NCBI Taxonomy" id="673535"/>
    <lineage>
        <taxon>Bacteria</taxon>
        <taxon>Bacillati</taxon>
        <taxon>Actinomycetota</taxon>
        <taxon>Actinomycetes</taxon>
        <taxon>Micromonosporales</taxon>
        <taxon>Micromonosporaceae</taxon>
        <taxon>Plantactinospora</taxon>
    </lineage>
</organism>
<evidence type="ECO:0000256" key="8">
    <source>
        <dbReference type="ARBA" id="ARBA00023118"/>
    </source>
</evidence>
<dbReference type="PANTHER" id="PTHR34405">
    <property type="entry name" value="CRISPR-ASSOCIATED ENDORIBONUCLEASE CAS2"/>
    <property type="match status" value="1"/>
</dbReference>
<protein>
    <recommendedName>
        <fullName evidence="9">CRISPR-associated endoribonuclease Cas2</fullName>
        <ecNumber evidence="9">3.1.-.-</ecNumber>
    </recommendedName>
</protein>
<evidence type="ECO:0000313" key="12">
    <source>
        <dbReference type="Proteomes" id="UP000646749"/>
    </source>
</evidence>
<keyword evidence="5 9" id="KW-0255">Endonuclease</keyword>
<gene>
    <name evidence="9 11" type="primary">cas2</name>
    <name evidence="11" type="ORF">Pen02_80110</name>
</gene>
<sequence>MEYLVTYDVDTTTPEGQRRLRRVAKVCEGYGLRVQKSVFEVTCTDAQMLVMRQKLTDIINRTTDDIRLYRLAAGTLQTVERLGVAELAPHRGDHLL</sequence>
<dbReference type="Gene3D" id="3.30.70.240">
    <property type="match status" value="1"/>
</dbReference>
<dbReference type="HAMAP" id="MF_01471">
    <property type="entry name" value="Cas2"/>
    <property type="match status" value="1"/>
</dbReference>
<feature type="binding site" evidence="9">
    <location>
        <position position="8"/>
    </location>
    <ligand>
        <name>Mg(2+)</name>
        <dbReference type="ChEBI" id="CHEBI:18420"/>
        <note>catalytic</note>
    </ligand>
</feature>
<dbReference type="CDD" id="cd09725">
    <property type="entry name" value="Cas2_I_II_III"/>
    <property type="match status" value="1"/>
</dbReference>
<keyword evidence="12" id="KW-1185">Reference proteome</keyword>
<dbReference type="EMBL" id="BONW01000050">
    <property type="protein sequence ID" value="GIG93075.1"/>
    <property type="molecule type" value="Genomic_DNA"/>
</dbReference>
<dbReference type="Proteomes" id="UP000646749">
    <property type="component" value="Unassembled WGS sequence"/>
</dbReference>
<comment type="function">
    <text evidence="9">CRISPR (clustered regularly interspaced short palindromic repeat), is an adaptive immune system that provides protection against mobile genetic elements (viruses, transposable elements and conjugative plasmids). CRISPR clusters contain sequences complementary to antecedent mobile elements and target invading nucleic acids. CRISPR clusters are transcribed and processed into CRISPR RNA (crRNA). Functions as a ssRNA-specific endoribonuclease. Involved in the integration of spacer DNA into the CRISPR cassette.</text>
</comment>
<dbReference type="SUPFAM" id="SSF143430">
    <property type="entry name" value="TTP0101/SSO1404-like"/>
    <property type="match status" value="1"/>
</dbReference>
<comment type="caution">
    <text evidence="11">The sequence shown here is derived from an EMBL/GenBank/DDBJ whole genome shotgun (WGS) entry which is preliminary data.</text>
</comment>
<keyword evidence="6 9" id="KW-0378">Hydrolase</keyword>
<dbReference type="PIRSF" id="PIRSF032582">
    <property type="entry name" value="Cas2"/>
    <property type="match status" value="1"/>
</dbReference>
<reference evidence="11 12" key="1">
    <citation type="submission" date="2021-01" db="EMBL/GenBank/DDBJ databases">
        <title>Whole genome shotgun sequence of Plantactinospora endophytica NBRC 110450.</title>
        <authorList>
            <person name="Komaki H."/>
            <person name="Tamura T."/>
        </authorList>
    </citation>
    <scope>NUCLEOTIDE SEQUENCE [LARGE SCALE GENOMIC DNA]</scope>
    <source>
        <strain evidence="11 12">NBRC 110450</strain>
    </source>
</reference>
<keyword evidence="4 9" id="KW-0479">Metal-binding</keyword>
<keyword evidence="8 9" id="KW-0051">Antiviral defense</keyword>
<evidence type="ECO:0000256" key="6">
    <source>
        <dbReference type="ARBA" id="ARBA00022801"/>
    </source>
</evidence>
<dbReference type="InterPro" id="IPR021127">
    <property type="entry name" value="CRISPR_associated_Cas2"/>
</dbReference>
<evidence type="ECO:0000256" key="2">
    <source>
        <dbReference type="ARBA" id="ARBA00009959"/>
    </source>
</evidence>
<evidence type="ECO:0000313" key="11">
    <source>
        <dbReference type="EMBL" id="GIG93075.1"/>
    </source>
</evidence>
<evidence type="ECO:0000256" key="7">
    <source>
        <dbReference type="ARBA" id="ARBA00022842"/>
    </source>
</evidence>
<dbReference type="RefSeq" id="WP_203871378.1">
    <property type="nucleotide sequence ID" value="NZ_BONW01000050.1"/>
</dbReference>
<comment type="cofactor">
    <cofactor evidence="1 9">
        <name>Mg(2+)</name>
        <dbReference type="ChEBI" id="CHEBI:18420"/>
    </cofactor>
</comment>
<keyword evidence="7 9" id="KW-0460">Magnesium</keyword>
<evidence type="ECO:0000256" key="4">
    <source>
        <dbReference type="ARBA" id="ARBA00022723"/>
    </source>
</evidence>
<evidence type="ECO:0000256" key="3">
    <source>
        <dbReference type="ARBA" id="ARBA00022722"/>
    </source>
</evidence>
<comment type="similarity">
    <text evidence="2 9 10">Belongs to the CRISPR-associated endoribonuclease Cas2 protein family.</text>
</comment>
<dbReference type="PANTHER" id="PTHR34405:SF3">
    <property type="entry name" value="CRISPR-ASSOCIATED ENDORIBONUCLEASE CAS2 3"/>
    <property type="match status" value="1"/>
</dbReference>
<comment type="subunit">
    <text evidence="9">Homodimer, forms a heterotetramer with a Cas1 homodimer.</text>
</comment>